<feature type="domain" description="Glutamine amidotransferase" evidence="6">
    <location>
        <begin position="466"/>
        <end position="647"/>
    </location>
</feature>
<organism evidence="8 9">
    <name type="scientific">Kitasatospora purpeofusca</name>
    <dbReference type="NCBI Taxonomy" id="67352"/>
    <lineage>
        <taxon>Bacteria</taxon>
        <taxon>Bacillati</taxon>
        <taxon>Actinomycetota</taxon>
        <taxon>Actinomycetes</taxon>
        <taxon>Kitasatosporales</taxon>
        <taxon>Streptomycetaceae</taxon>
        <taxon>Kitasatospora</taxon>
    </lineage>
</organism>
<proteinExistence type="predicted"/>
<evidence type="ECO:0000256" key="1">
    <source>
        <dbReference type="ARBA" id="ARBA00012266"/>
    </source>
</evidence>
<dbReference type="SUPFAM" id="SSF56322">
    <property type="entry name" value="ADC synthase"/>
    <property type="match status" value="1"/>
</dbReference>
<dbReference type="InterPro" id="IPR006221">
    <property type="entry name" value="TrpG/PapA_dom"/>
</dbReference>
<dbReference type="InterPro" id="IPR017926">
    <property type="entry name" value="GATASE"/>
</dbReference>
<dbReference type="PANTHER" id="PTHR11236:SF49">
    <property type="entry name" value="ANTHRANILATE SYNTHASE COMPONENT 1"/>
    <property type="match status" value="1"/>
</dbReference>
<dbReference type="SUPFAM" id="SSF52317">
    <property type="entry name" value="Class I glutamine amidotransferase-like"/>
    <property type="match status" value="1"/>
</dbReference>
<sequence length="671" mass="70959">MRDTTPSPLSPLDRVLAARPPAFALLHRPEATGPGVVELLLGEVSAPATLADLPLADLPSDLPPSDPAPSGRPGGERHELLVLVPYRQIAERGFEAPDDGTPLLALTVTEQSELPLAELLDRLPDGPVDLTGGAFDIGDEEYAQTVRRVLAEEIGEGTGANFVLRRSFVAAVGGDTTTAALTLFRRLLQRETGAYWTFLVHTGERTLVGATPERHISVHGGRAVMNPISGTYRYPEQGPELDGLLEFLADRKETDELCMVLDEELKMMARICPGGGRVVGPYLKEMARLAHTEYFIEGRTHRDPREVLRETLFAPTVTGSPLESAARVIAKYEPGGRGYYSGVAALIGRDTAGGRSLDSGILIRTADIDPATGRLGIGVGATLVRHSDPRSEVAETGAKAAGLLAASGAGAAGPFTPADGRRSGFAEHPEVRAALAGRNRDLSGFWLAEVSGRSRPRPELAGLRVLVVDAEDTFTAMIGHQLRALGLEVGVRRFDEPYSREGADLVVLGPGPGDPRDTSHPKIAHLRTAARELLAARRPFLAVCLSHQVLSAELGLPLVRRAVPNQGVQRAVDLFGAAERVGFYNTFAAAWDACPGGPGEFEAPGGGAVRVAGDAATGEVHALRGPGFASVQFHAESVLTLGGVRITGDLIAHALGLPDSVRIAPEAPEFP</sequence>
<dbReference type="InterPro" id="IPR005801">
    <property type="entry name" value="ADC_synthase"/>
</dbReference>
<keyword evidence="2" id="KW-0315">Glutamine amidotransferase</keyword>
<keyword evidence="9" id="KW-1185">Reference proteome</keyword>
<evidence type="ECO:0000256" key="2">
    <source>
        <dbReference type="ARBA" id="ARBA00022962"/>
    </source>
</evidence>
<evidence type="ECO:0000313" key="9">
    <source>
        <dbReference type="Proteomes" id="UP001432222"/>
    </source>
</evidence>
<dbReference type="PRINTS" id="PR00097">
    <property type="entry name" value="ANTSNTHASEII"/>
</dbReference>
<gene>
    <name evidence="8" type="ORF">OHA16_21075</name>
</gene>
<dbReference type="Pfam" id="PF00117">
    <property type="entry name" value="GATase"/>
    <property type="match status" value="1"/>
</dbReference>
<dbReference type="Proteomes" id="UP001432222">
    <property type="component" value="Chromosome"/>
</dbReference>
<dbReference type="PROSITE" id="PS51273">
    <property type="entry name" value="GATASE_TYPE_1"/>
    <property type="match status" value="1"/>
</dbReference>
<evidence type="ECO:0000256" key="5">
    <source>
        <dbReference type="SAM" id="MobiDB-lite"/>
    </source>
</evidence>
<dbReference type="EC" id="4.1.3.27" evidence="1"/>
<accession>A0ABZ1U3A1</accession>
<dbReference type="InterPro" id="IPR019999">
    <property type="entry name" value="Anth_synth_I-like"/>
</dbReference>
<feature type="domain" description="Chorismate-utilising enzyme C-terminal" evidence="7">
    <location>
        <begin position="140"/>
        <end position="399"/>
    </location>
</feature>
<dbReference type="Gene3D" id="3.40.50.880">
    <property type="match status" value="1"/>
</dbReference>
<keyword evidence="3" id="KW-0456">Lyase</keyword>
<evidence type="ECO:0000256" key="3">
    <source>
        <dbReference type="ARBA" id="ARBA00023239"/>
    </source>
</evidence>
<evidence type="ECO:0000259" key="6">
    <source>
        <dbReference type="Pfam" id="PF00117"/>
    </source>
</evidence>
<protein>
    <recommendedName>
        <fullName evidence="1">anthranilate synthase</fullName>
        <ecNumber evidence="1">4.1.3.27</ecNumber>
    </recommendedName>
</protein>
<dbReference type="PANTHER" id="PTHR11236">
    <property type="entry name" value="AMINOBENZOATE/ANTHRANILATE SYNTHASE"/>
    <property type="match status" value="1"/>
</dbReference>
<comment type="catalytic activity">
    <reaction evidence="4">
        <text>chorismate + L-glutamine = anthranilate + pyruvate + L-glutamate + H(+)</text>
        <dbReference type="Rhea" id="RHEA:21732"/>
        <dbReference type="ChEBI" id="CHEBI:15361"/>
        <dbReference type="ChEBI" id="CHEBI:15378"/>
        <dbReference type="ChEBI" id="CHEBI:16567"/>
        <dbReference type="ChEBI" id="CHEBI:29748"/>
        <dbReference type="ChEBI" id="CHEBI:29985"/>
        <dbReference type="ChEBI" id="CHEBI:58359"/>
        <dbReference type="EC" id="4.1.3.27"/>
    </reaction>
</comment>
<reference evidence="8" key="1">
    <citation type="submission" date="2022-10" db="EMBL/GenBank/DDBJ databases">
        <title>The complete genomes of actinobacterial strains from the NBC collection.</title>
        <authorList>
            <person name="Joergensen T.S."/>
            <person name="Alvarez Arevalo M."/>
            <person name="Sterndorff E.B."/>
            <person name="Faurdal D."/>
            <person name="Vuksanovic O."/>
            <person name="Mourched A.-S."/>
            <person name="Charusanti P."/>
            <person name="Shaw S."/>
            <person name="Blin K."/>
            <person name="Weber T."/>
        </authorList>
    </citation>
    <scope>NUCLEOTIDE SEQUENCE</scope>
    <source>
        <strain evidence="8">NBC_00222</strain>
    </source>
</reference>
<dbReference type="CDD" id="cd01743">
    <property type="entry name" value="GATase1_Anthranilate_Synthase"/>
    <property type="match status" value="1"/>
</dbReference>
<feature type="region of interest" description="Disordered" evidence="5">
    <location>
        <begin position="55"/>
        <end position="76"/>
    </location>
</feature>
<evidence type="ECO:0000313" key="8">
    <source>
        <dbReference type="EMBL" id="WUQ85235.1"/>
    </source>
</evidence>
<dbReference type="InterPro" id="IPR029062">
    <property type="entry name" value="Class_I_gatase-like"/>
</dbReference>
<dbReference type="PRINTS" id="PR00096">
    <property type="entry name" value="GATASE"/>
</dbReference>
<evidence type="ECO:0000259" key="7">
    <source>
        <dbReference type="Pfam" id="PF00425"/>
    </source>
</evidence>
<dbReference type="RefSeq" id="WP_328956019.1">
    <property type="nucleotide sequence ID" value="NZ_CP108110.1"/>
</dbReference>
<dbReference type="InterPro" id="IPR015890">
    <property type="entry name" value="Chorismate_C"/>
</dbReference>
<dbReference type="Pfam" id="PF00425">
    <property type="entry name" value="Chorismate_bind"/>
    <property type="match status" value="1"/>
</dbReference>
<dbReference type="Gene3D" id="3.60.120.10">
    <property type="entry name" value="Anthranilate synthase"/>
    <property type="match status" value="1"/>
</dbReference>
<evidence type="ECO:0000256" key="4">
    <source>
        <dbReference type="ARBA" id="ARBA00047683"/>
    </source>
</evidence>
<name>A0ABZ1U3A1_9ACTN</name>
<dbReference type="EMBL" id="CP108110">
    <property type="protein sequence ID" value="WUQ85235.1"/>
    <property type="molecule type" value="Genomic_DNA"/>
</dbReference>